<dbReference type="Gene3D" id="1.10.287.70">
    <property type="match status" value="1"/>
</dbReference>
<gene>
    <name evidence="3" type="ORF">SAMN06265350_103151</name>
</gene>
<dbReference type="EMBL" id="FXSZ01000003">
    <property type="protein sequence ID" value="SMO53674.1"/>
    <property type="molecule type" value="Genomic_DNA"/>
</dbReference>
<reference evidence="3 4" key="1">
    <citation type="submission" date="2017-05" db="EMBL/GenBank/DDBJ databases">
        <authorList>
            <person name="Varghese N."/>
            <person name="Submissions S."/>
        </authorList>
    </citation>
    <scope>NUCLEOTIDE SEQUENCE [LARGE SCALE GENOMIC DNA]</scope>
    <source>
        <strain evidence="3 4">DSM 21342</strain>
    </source>
</reference>
<feature type="transmembrane region" description="Helical" evidence="1">
    <location>
        <begin position="6"/>
        <end position="28"/>
    </location>
</feature>
<dbReference type="InterPro" id="IPR013099">
    <property type="entry name" value="K_chnl_dom"/>
</dbReference>
<evidence type="ECO:0000313" key="3">
    <source>
        <dbReference type="EMBL" id="SMO53674.1"/>
    </source>
</evidence>
<dbReference type="Pfam" id="PF07885">
    <property type="entry name" value="Ion_trans_2"/>
    <property type="match status" value="1"/>
</dbReference>
<feature type="domain" description="Potassium channel" evidence="2">
    <location>
        <begin position="69"/>
        <end position="135"/>
    </location>
</feature>
<feature type="transmembrane region" description="Helical" evidence="1">
    <location>
        <begin position="117"/>
        <end position="135"/>
    </location>
</feature>
<evidence type="ECO:0000259" key="2">
    <source>
        <dbReference type="Pfam" id="PF07885"/>
    </source>
</evidence>
<evidence type="ECO:0000313" key="4">
    <source>
        <dbReference type="Proteomes" id="UP000315971"/>
    </source>
</evidence>
<dbReference type="RefSeq" id="WP_142602461.1">
    <property type="nucleotide sequence ID" value="NZ_FXSZ01000003.1"/>
</dbReference>
<dbReference type="OrthoDB" id="9799090at2"/>
<name>A0A521C2Q3_9SPHI</name>
<evidence type="ECO:0000256" key="1">
    <source>
        <dbReference type="SAM" id="Phobius"/>
    </source>
</evidence>
<keyword evidence="1" id="KW-0812">Transmembrane</keyword>
<sequence>MFLQIIISLVIISSTIFIHGLGTSWWLNFLLRKHAIKDQVLRFTKIMKLLSYTSIILMLMHYIEIGLWALAYLAIPELDKIKHWEDAIYFSMVTYTTLGYGDITLPPVWRIMSGFEAMNGILLFGWSTAMFYAVVERMFTMAKQKT</sequence>
<dbReference type="AlphaFoldDB" id="A0A521C2Q3"/>
<organism evidence="3 4">
    <name type="scientific">Solitalea koreensis</name>
    <dbReference type="NCBI Taxonomy" id="543615"/>
    <lineage>
        <taxon>Bacteria</taxon>
        <taxon>Pseudomonadati</taxon>
        <taxon>Bacteroidota</taxon>
        <taxon>Sphingobacteriia</taxon>
        <taxon>Sphingobacteriales</taxon>
        <taxon>Sphingobacteriaceae</taxon>
        <taxon>Solitalea</taxon>
    </lineage>
</organism>
<dbReference type="SUPFAM" id="SSF81324">
    <property type="entry name" value="Voltage-gated potassium channels"/>
    <property type="match status" value="1"/>
</dbReference>
<keyword evidence="1" id="KW-0472">Membrane</keyword>
<accession>A0A521C2Q3</accession>
<dbReference type="Proteomes" id="UP000315971">
    <property type="component" value="Unassembled WGS sequence"/>
</dbReference>
<protein>
    <submittedName>
        <fullName evidence="3">Ion channel</fullName>
    </submittedName>
</protein>
<proteinExistence type="predicted"/>
<feature type="transmembrane region" description="Helical" evidence="1">
    <location>
        <begin position="49"/>
        <end position="75"/>
    </location>
</feature>
<keyword evidence="4" id="KW-1185">Reference proteome</keyword>
<keyword evidence="1" id="KW-1133">Transmembrane helix</keyword>